<reference evidence="2 3" key="1">
    <citation type="submission" date="2016-10" db="EMBL/GenBank/DDBJ databases">
        <authorList>
            <person name="de Groot N.N."/>
        </authorList>
    </citation>
    <scope>NUCLEOTIDE SEQUENCE [LARGE SCALE GENOMIC DNA]</scope>
    <source>
        <strain evidence="2 3">APO</strain>
    </source>
</reference>
<feature type="compositionally biased region" description="Basic and acidic residues" evidence="1">
    <location>
        <begin position="14"/>
        <end position="56"/>
    </location>
</feature>
<dbReference type="RefSeq" id="WP_093312841.1">
    <property type="nucleotide sequence ID" value="NZ_FNPV01000004.1"/>
</dbReference>
<evidence type="ECO:0000313" key="3">
    <source>
        <dbReference type="Proteomes" id="UP000199230"/>
    </source>
</evidence>
<dbReference type="EMBL" id="FNPV01000004">
    <property type="protein sequence ID" value="SDY79719.1"/>
    <property type="molecule type" value="Genomic_DNA"/>
</dbReference>
<protein>
    <recommendedName>
        <fullName evidence="4">DUF5610 domain-containing protein</fullName>
    </recommendedName>
</protein>
<dbReference type="STRING" id="159292.SAMN05192546_104265"/>
<keyword evidence="3" id="KW-1185">Reference proteome</keyword>
<dbReference type="OrthoDB" id="49105at2"/>
<gene>
    <name evidence="2" type="ORF">SAMN05192546_104265</name>
</gene>
<proteinExistence type="predicted"/>
<name>A0A1H3MUQ1_9FIRM</name>
<sequence length="201" mass="22514">MKIHHNTASSYHVEANRKKMAERNPKENSQKDVKTEPSIVDKMDKDSKVEKVTYDKPKHVPDEKAIERLWKESQAAHQQLIDIVRQLLERQGVSTDQLDSMEGLADTDVEIDEIARNDLEALLGPDGELGIEQVSDRIVDFAIAISGGDTSKAEILKEAIIKGFKAAEEALGGLPDISQKTYDRVMEKFDAWVNGTEKISE</sequence>
<dbReference type="AlphaFoldDB" id="A0A1H3MUQ1"/>
<accession>A0A1H3MUQ1</accession>
<feature type="region of interest" description="Disordered" evidence="1">
    <location>
        <begin position="1"/>
        <end position="56"/>
    </location>
</feature>
<evidence type="ECO:0008006" key="4">
    <source>
        <dbReference type="Google" id="ProtNLM"/>
    </source>
</evidence>
<organism evidence="2 3">
    <name type="scientific">Tindallia californiensis</name>
    <dbReference type="NCBI Taxonomy" id="159292"/>
    <lineage>
        <taxon>Bacteria</taxon>
        <taxon>Bacillati</taxon>
        <taxon>Bacillota</taxon>
        <taxon>Clostridia</taxon>
        <taxon>Peptostreptococcales</taxon>
        <taxon>Tindalliaceae</taxon>
        <taxon>Tindallia</taxon>
    </lineage>
</organism>
<dbReference type="Proteomes" id="UP000199230">
    <property type="component" value="Unassembled WGS sequence"/>
</dbReference>
<feature type="compositionally biased region" description="Polar residues" evidence="1">
    <location>
        <begin position="1"/>
        <end position="10"/>
    </location>
</feature>
<evidence type="ECO:0000313" key="2">
    <source>
        <dbReference type="EMBL" id="SDY79719.1"/>
    </source>
</evidence>
<evidence type="ECO:0000256" key="1">
    <source>
        <dbReference type="SAM" id="MobiDB-lite"/>
    </source>
</evidence>